<feature type="transmembrane region" description="Helical" evidence="2">
    <location>
        <begin position="38"/>
        <end position="61"/>
    </location>
</feature>
<keyword evidence="2" id="KW-0472">Membrane</keyword>
<proteinExistence type="predicted"/>
<evidence type="ECO:0000313" key="3">
    <source>
        <dbReference type="EMBL" id="AGF96620.1"/>
    </source>
</evidence>
<reference evidence="3 4" key="1">
    <citation type="journal article" date="2013" name="Genome Announc.">
        <title>Complete Genome of a Methanosarcina mazei Strain Isolated from Sediment Samples from an Amazonian Flooded Area.</title>
        <authorList>
            <person name="Assis das Gracas D."/>
            <person name="Thiago Juca Ramos R."/>
            <person name="Vieira Araujo A.C."/>
            <person name="Zahlouth R."/>
            <person name="Ribeiro Carneiro A."/>
            <person name="Souza Lopes T."/>
            <person name="Azevedo Barauna R."/>
            <person name="Azevedo V."/>
            <person name="Cruz Schneider M.P."/>
            <person name="Pellizari V.H."/>
            <person name="Silva A."/>
        </authorList>
    </citation>
    <scope>NUCLEOTIDE SEQUENCE [LARGE SCALE GENOMIC DNA]</scope>
    <source>
        <strain evidence="3 4">Tuc01</strain>
    </source>
</reference>
<dbReference type="KEGG" id="mmaz:MmTuc01_1233"/>
<protein>
    <submittedName>
        <fullName evidence="3">Uncharacterized protein</fullName>
    </submittedName>
</protein>
<keyword evidence="2" id="KW-1133">Transmembrane helix</keyword>
<dbReference type="AlphaFoldDB" id="M1Q2X5"/>
<feature type="transmembrane region" description="Helical" evidence="2">
    <location>
        <begin position="299"/>
        <end position="316"/>
    </location>
</feature>
<evidence type="ECO:0000256" key="2">
    <source>
        <dbReference type="SAM" id="Phobius"/>
    </source>
</evidence>
<keyword evidence="2" id="KW-0812">Transmembrane</keyword>
<evidence type="ECO:0000256" key="1">
    <source>
        <dbReference type="SAM" id="MobiDB-lite"/>
    </source>
</evidence>
<dbReference type="EMBL" id="CP004144">
    <property type="protein sequence ID" value="AGF96620.1"/>
    <property type="molecule type" value="Genomic_DNA"/>
</dbReference>
<sequence>MSLKKIRVYLKKKVYPNFKGVVPVIKSAHPHKRLKEHLFITVSFSVLILALLTILPAAAAVDSWEISPENPTLGDTLRIKGSASPEEEVEIQVSFEKDVQASGGEYEYILEDVKIPDGFNNRFTVQASDARNLNVRVKMLIWITKSSDASGNVATVTQSSVPPGTYQIKMDGDAKNGDSTVNLKITAVQRIKADSGGDFSYSYNTKAVPPGDFKVSVGGTTRKVTLKGKTLAITPAHPLEEIETVTEKNSSEIREKMENNTEAVLNSDQDSENVEHEEVHKSQPVKPQPVEKSGLPVDTVYMLGGMVAALLILILYSKRK</sequence>
<accession>M1Q2X5</accession>
<dbReference type="Proteomes" id="UP000011718">
    <property type="component" value="Chromosome"/>
</dbReference>
<organism evidence="3 4">
    <name type="scientific">Methanosarcina mazei Tuc01</name>
    <dbReference type="NCBI Taxonomy" id="1236903"/>
    <lineage>
        <taxon>Archaea</taxon>
        <taxon>Methanobacteriati</taxon>
        <taxon>Methanobacteriota</taxon>
        <taxon>Stenosarchaea group</taxon>
        <taxon>Methanomicrobia</taxon>
        <taxon>Methanosarcinales</taxon>
        <taxon>Methanosarcinaceae</taxon>
        <taxon>Methanosarcina</taxon>
    </lineage>
</organism>
<feature type="region of interest" description="Disordered" evidence="1">
    <location>
        <begin position="263"/>
        <end position="291"/>
    </location>
</feature>
<evidence type="ECO:0000313" key="4">
    <source>
        <dbReference type="Proteomes" id="UP000011718"/>
    </source>
</evidence>
<name>M1Q2X5_METMZ</name>
<dbReference type="BioCyc" id="MMAZ1236903:G139K-1178-MONOMER"/>
<dbReference type="HOGENOM" id="CLU_060685_0_0_2"/>
<gene>
    <name evidence="3" type="ORF">MmTuc01_1233</name>
</gene>